<comment type="caution">
    <text evidence="1">The sequence shown here is derived from an EMBL/GenBank/DDBJ whole genome shotgun (WGS) entry which is preliminary data.</text>
</comment>
<organism evidence="1 2">
    <name type="scientific">Solanum commersonii</name>
    <name type="common">Commerson's wild potato</name>
    <name type="synonym">Commerson's nightshade</name>
    <dbReference type="NCBI Taxonomy" id="4109"/>
    <lineage>
        <taxon>Eukaryota</taxon>
        <taxon>Viridiplantae</taxon>
        <taxon>Streptophyta</taxon>
        <taxon>Embryophyta</taxon>
        <taxon>Tracheophyta</taxon>
        <taxon>Spermatophyta</taxon>
        <taxon>Magnoliopsida</taxon>
        <taxon>eudicotyledons</taxon>
        <taxon>Gunneridae</taxon>
        <taxon>Pentapetalae</taxon>
        <taxon>asterids</taxon>
        <taxon>lamiids</taxon>
        <taxon>Solanales</taxon>
        <taxon>Solanaceae</taxon>
        <taxon>Solanoideae</taxon>
        <taxon>Solaneae</taxon>
        <taxon>Solanum</taxon>
    </lineage>
</organism>
<proteinExistence type="predicted"/>
<reference evidence="1 2" key="1">
    <citation type="submission" date="2020-09" db="EMBL/GenBank/DDBJ databases">
        <title>De no assembly of potato wild relative species, Solanum commersonii.</title>
        <authorList>
            <person name="Cho K."/>
        </authorList>
    </citation>
    <scope>NUCLEOTIDE SEQUENCE [LARGE SCALE GENOMIC DNA]</scope>
    <source>
        <strain evidence="1">LZ3.2</strain>
        <tissue evidence="1">Leaf</tissue>
    </source>
</reference>
<dbReference type="EMBL" id="JACXVP010000006">
    <property type="protein sequence ID" value="KAG5599253.1"/>
    <property type="molecule type" value="Genomic_DNA"/>
</dbReference>
<accession>A0A9J5YGQ1</accession>
<sequence>MAITTACGHDHGPWKASWSFLGQGRGTSKCPIHCLTLHEWDHQLWSTSRLVKVLPPQGQVMTKAITTDCGHDHGSWEAPWSCLGQVLASEQKGRHCLQHHGQHHDPW</sequence>
<gene>
    <name evidence="1" type="ORF">H5410_030623</name>
</gene>
<name>A0A9J5YGQ1_SOLCO</name>
<evidence type="ECO:0000313" key="1">
    <source>
        <dbReference type="EMBL" id="KAG5599253.1"/>
    </source>
</evidence>
<protein>
    <submittedName>
        <fullName evidence="1">Uncharacterized protein</fullName>
    </submittedName>
</protein>
<evidence type="ECO:0000313" key="2">
    <source>
        <dbReference type="Proteomes" id="UP000824120"/>
    </source>
</evidence>
<keyword evidence="2" id="KW-1185">Reference proteome</keyword>
<dbReference type="Proteomes" id="UP000824120">
    <property type="component" value="Chromosome 6"/>
</dbReference>
<dbReference type="AlphaFoldDB" id="A0A9J5YGQ1"/>